<evidence type="ECO:0000313" key="11">
    <source>
        <dbReference type="Proteomes" id="UP000285112"/>
    </source>
</evidence>
<proteinExistence type="predicted"/>
<feature type="transmembrane region" description="Helical" evidence="7">
    <location>
        <begin position="24"/>
        <end position="45"/>
    </location>
</feature>
<dbReference type="PROSITE" id="PS50929">
    <property type="entry name" value="ABC_TM1F"/>
    <property type="match status" value="2"/>
</dbReference>
<dbReference type="GO" id="GO:0005524">
    <property type="term" value="F:ATP binding"/>
    <property type="evidence" value="ECO:0007669"/>
    <property type="project" value="UniProtKB-KW"/>
</dbReference>
<dbReference type="Pfam" id="PF00005">
    <property type="entry name" value="ABC_tran"/>
    <property type="match status" value="2"/>
</dbReference>
<feature type="transmembrane region" description="Helical" evidence="7">
    <location>
        <begin position="65"/>
        <end position="85"/>
    </location>
</feature>
<feature type="transmembrane region" description="Helical" evidence="7">
    <location>
        <begin position="139"/>
        <end position="159"/>
    </location>
</feature>
<dbReference type="AlphaFoldDB" id="A0A419IAM2"/>
<keyword evidence="3" id="KW-0547">Nucleotide-binding</keyword>
<name>A0A419IAM2_9PSEU</name>
<dbReference type="InterPro" id="IPR014223">
    <property type="entry name" value="ABC_CydC/D"/>
</dbReference>
<dbReference type="PANTHER" id="PTHR24221:SF590">
    <property type="entry name" value="COMPONENT LINKED WITH THE ASSEMBLY OF CYTOCHROME' TRANSPORT TRANSMEMBRANE ATP-BINDING PROTEIN ABC TRANSPORTER CYDD-RELATED"/>
    <property type="match status" value="1"/>
</dbReference>
<keyword evidence="5 7" id="KW-1133">Transmembrane helix</keyword>
<accession>A0A419IAM2</accession>
<dbReference type="Proteomes" id="UP000285112">
    <property type="component" value="Unassembled WGS sequence"/>
</dbReference>
<dbReference type="SMART" id="SM00382">
    <property type="entry name" value="AAA"/>
    <property type="match status" value="2"/>
</dbReference>
<feature type="transmembrane region" description="Helical" evidence="7">
    <location>
        <begin position="809"/>
        <end position="828"/>
    </location>
</feature>
<evidence type="ECO:0000259" key="8">
    <source>
        <dbReference type="PROSITE" id="PS50893"/>
    </source>
</evidence>
<dbReference type="OrthoDB" id="9806127at2"/>
<feature type="domain" description="ABC transmembrane type-1" evidence="9">
    <location>
        <begin position="557"/>
        <end position="806"/>
    </location>
</feature>
<dbReference type="InterPro" id="IPR003439">
    <property type="entry name" value="ABC_transporter-like_ATP-bd"/>
</dbReference>
<dbReference type="InterPro" id="IPR014216">
    <property type="entry name" value="ABC_transptr_CydD"/>
</dbReference>
<feature type="domain" description="ABC transmembrane type-1" evidence="9">
    <location>
        <begin position="26"/>
        <end position="307"/>
    </location>
</feature>
<dbReference type="Pfam" id="PF00664">
    <property type="entry name" value="ABC_membrane"/>
    <property type="match status" value="1"/>
</dbReference>
<evidence type="ECO:0000256" key="5">
    <source>
        <dbReference type="ARBA" id="ARBA00022989"/>
    </source>
</evidence>
<dbReference type="SUPFAM" id="SSF52540">
    <property type="entry name" value="P-loop containing nucleoside triphosphate hydrolases"/>
    <property type="match status" value="2"/>
</dbReference>
<dbReference type="SUPFAM" id="SSF90123">
    <property type="entry name" value="ABC transporter transmembrane region"/>
    <property type="match status" value="2"/>
</dbReference>
<feature type="transmembrane region" description="Helical" evidence="7">
    <location>
        <begin position="556"/>
        <end position="582"/>
    </location>
</feature>
<feature type="transmembrane region" description="Helical" evidence="7">
    <location>
        <begin position="772"/>
        <end position="797"/>
    </location>
</feature>
<dbReference type="GO" id="GO:0045454">
    <property type="term" value="P:cell redox homeostasis"/>
    <property type="evidence" value="ECO:0007669"/>
    <property type="project" value="InterPro"/>
</dbReference>
<sequence>MDPVRPGKGPLGALPALGPAARRALILVALLSLLNAAFVVAQAILLADVLASIVSSGTGGRTVQLAALFGLVAGRALAGWAVRVVSARAAATAQRDLRARVVDHALSLGPEWLARRGHGELTTLVTRGLDALDAYFREYLPALITAAVVPLATGVAILWTDWPSAVIIAGTVPLLPFFAVLVGKFTSDRVSGATDAVHRMSGLLLELVRALPVLTAFRRAGAQAETVRKLSERHRRATLKTLRVAFSSAFVLELAATLSVALVAVVIGVRLVSGSLPLAVGLAVLILAPECYQPIRAVGAAFHASEDGVEAVRRVSAVLAEPAPPAGNRIAPEGSLVVADLKVARRQGFAPDGESFSVQRGEIVWLRAPSGGGKSTTLATLLGFVPSYAGLVHIGGVPLADVDLARWRADVAWVPQSPVFTGGTVREELAVTGADIGEVLADLGLSGLADRAVDQLSLGQRQRVAVARALLRVRSGAWLLLLDEPTAHLDEANARRVLDAVDKAVANGAAAVIAAHERSTAVTVVDEKPLRAVENPVDELPGQKPLPWRLVMDRRLLGGAVLGAVALLAGIALTATSGWLIAKASLQPPILTLTVAVVGVRAFGLGRAGLRYAERLVTHDAAFRIAARLRVRLWNALVRQGPARSLSAGESQRRLVTDVDTVRDLLPRVVSPPIVVGLVAIGAIAVQTAVLPSAGLVLAVAVLVGLAAPLVAVRVERRATSTLAAGRRDVGVQVLVLFSSAAELLAYGSAATRRRTLGDTDTRLTTAIRRQALGAGAGEALITLVMGAAAVVSAMLAAQAVTAGQLAGVMAPLLALVPLALAEVLAMLPQSAAHGDTLRTARIRLAAVDTFTDGHPHVDSLAEHAVDGTDAAGRDESVPVVRLRGAELGWPGRPAVLEGVDLEVPAGAYVAVVGASGAGKSTLVAALLGFLTPRAGEVVAPGRVAWAPQEPMLVSTTVAENLRLADPHADPDQLRRVLDQAQSPNLDLATVLDSAGAGLSGGQAQRVSVARALLAAPAADLVLLDEPTSQLDEPTARALRAALRSGLAGRTVVHVTHSAEEEVQADVVFEVRDGRVVRRVAPLVTA</sequence>
<keyword evidence="2 7" id="KW-0812">Transmembrane</keyword>
<dbReference type="InterPro" id="IPR017871">
    <property type="entry name" value="ABC_transporter-like_CS"/>
</dbReference>
<feature type="transmembrane region" description="Helical" evidence="7">
    <location>
        <begin position="244"/>
        <end position="265"/>
    </location>
</feature>
<gene>
    <name evidence="10" type="primary">cydD</name>
    <name evidence="10" type="ORF">D5S19_02520</name>
</gene>
<dbReference type="InterPro" id="IPR027417">
    <property type="entry name" value="P-loop_NTPase"/>
</dbReference>
<protein>
    <submittedName>
        <fullName evidence="10">Thiol reductant ABC exporter subunit CydD</fullName>
    </submittedName>
</protein>
<dbReference type="GO" id="GO:0005886">
    <property type="term" value="C:plasma membrane"/>
    <property type="evidence" value="ECO:0007669"/>
    <property type="project" value="UniProtKB-SubCell"/>
</dbReference>
<evidence type="ECO:0000256" key="6">
    <source>
        <dbReference type="ARBA" id="ARBA00023136"/>
    </source>
</evidence>
<feature type="transmembrane region" description="Helical" evidence="7">
    <location>
        <begin position="165"/>
        <end position="183"/>
    </location>
</feature>
<dbReference type="GO" id="GO:0140359">
    <property type="term" value="F:ABC-type transporter activity"/>
    <property type="evidence" value="ECO:0007669"/>
    <property type="project" value="InterPro"/>
</dbReference>
<dbReference type="NCBIfam" id="TIGR02857">
    <property type="entry name" value="CydD"/>
    <property type="match status" value="1"/>
</dbReference>
<evidence type="ECO:0000256" key="3">
    <source>
        <dbReference type="ARBA" id="ARBA00022741"/>
    </source>
</evidence>
<reference evidence="10 11" key="1">
    <citation type="submission" date="2018-09" db="EMBL/GenBank/DDBJ databases">
        <title>YIM PH 21725 draft genome.</title>
        <authorList>
            <person name="Miao C."/>
        </authorList>
    </citation>
    <scope>NUCLEOTIDE SEQUENCE [LARGE SCALE GENOMIC DNA]</scope>
    <source>
        <strain evidence="11">YIM PH21725</strain>
    </source>
</reference>
<dbReference type="InterPro" id="IPR039421">
    <property type="entry name" value="Type_1_exporter"/>
</dbReference>
<feature type="transmembrane region" description="Helical" evidence="7">
    <location>
        <begin position="271"/>
        <end position="288"/>
    </location>
</feature>
<keyword evidence="6 7" id="KW-0472">Membrane</keyword>
<feature type="transmembrane region" description="Helical" evidence="7">
    <location>
        <begin position="588"/>
        <end position="606"/>
    </location>
</feature>
<dbReference type="PANTHER" id="PTHR24221">
    <property type="entry name" value="ATP-BINDING CASSETTE SUB-FAMILY B"/>
    <property type="match status" value="1"/>
</dbReference>
<dbReference type="GO" id="GO:0016887">
    <property type="term" value="F:ATP hydrolysis activity"/>
    <property type="evidence" value="ECO:0007669"/>
    <property type="project" value="InterPro"/>
</dbReference>
<evidence type="ECO:0000259" key="9">
    <source>
        <dbReference type="PROSITE" id="PS50929"/>
    </source>
</evidence>
<dbReference type="InterPro" id="IPR011527">
    <property type="entry name" value="ABC1_TM_dom"/>
</dbReference>
<evidence type="ECO:0000313" key="10">
    <source>
        <dbReference type="EMBL" id="RJQ90717.1"/>
    </source>
</evidence>
<dbReference type="CDD" id="cd18584">
    <property type="entry name" value="ABC_6TM_AarD_CydD"/>
    <property type="match status" value="1"/>
</dbReference>
<feature type="domain" description="ABC transporter" evidence="8">
    <location>
        <begin position="881"/>
        <end position="1086"/>
    </location>
</feature>
<dbReference type="Gene3D" id="1.20.1560.10">
    <property type="entry name" value="ABC transporter type 1, transmembrane domain"/>
    <property type="match status" value="2"/>
</dbReference>
<dbReference type="Gene3D" id="3.40.50.300">
    <property type="entry name" value="P-loop containing nucleotide triphosphate hydrolases"/>
    <property type="match status" value="2"/>
</dbReference>
<dbReference type="CDD" id="cd03228">
    <property type="entry name" value="ABCC_MRP_Like"/>
    <property type="match status" value="1"/>
</dbReference>
<dbReference type="GO" id="GO:0042883">
    <property type="term" value="P:cysteine transport"/>
    <property type="evidence" value="ECO:0007669"/>
    <property type="project" value="InterPro"/>
</dbReference>
<comment type="subcellular location">
    <subcellularLocation>
        <location evidence="1">Cell membrane</location>
        <topology evidence="1">Multi-pass membrane protein</topology>
    </subcellularLocation>
</comment>
<dbReference type="PROSITE" id="PS00211">
    <property type="entry name" value="ABC_TRANSPORTER_1"/>
    <property type="match status" value="2"/>
</dbReference>
<dbReference type="GO" id="GO:0034775">
    <property type="term" value="P:glutathione transmembrane transport"/>
    <property type="evidence" value="ECO:0007669"/>
    <property type="project" value="InterPro"/>
</dbReference>
<feature type="transmembrane region" description="Helical" evidence="7">
    <location>
        <begin position="696"/>
        <end position="713"/>
    </location>
</feature>
<evidence type="ECO:0000256" key="1">
    <source>
        <dbReference type="ARBA" id="ARBA00004651"/>
    </source>
</evidence>
<dbReference type="NCBIfam" id="TIGR02868">
    <property type="entry name" value="CydC"/>
    <property type="match status" value="1"/>
</dbReference>
<keyword evidence="11" id="KW-1185">Reference proteome</keyword>
<dbReference type="InterPro" id="IPR003593">
    <property type="entry name" value="AAA+_ATPase"/>
</dbReference>
<evidence type="ECO:0000256" key="7">
    <source>
        <dbReference type="SAM" id="Phobius"/>
    </source>
</evidence>
<evidence type="ECO:0000256" key="2">
    <source>
        <dbReference type="ARBA" id="ARBA00022692"/>
    </source>
</evidence>
<feature type="domain" description="ABC transporter" evidence="8">
    <location>
        <begin position="336"/>
        <end position="558"/>
    </location>
</feature>
<dbReference type="PROSITE" id="PS50893">
    <property type="entry name" value="ABC_TRANSPORTER_2"/>
    <property type="match status" value="2"/>
</dbReference>
<dbReference type="InterPro" id="IPR036640">
    <property type="entry name" value="ABC1_TM_sf"/>
</dbReference>
<feature type="transmembrane region" description="Helical" evidence="7">
    <location>
        <begin position="669"/>
        <end position="690"/>
    </location>
</feature>
<keyword evidence="4" id="KW-0067">ATP-binding</keyword>
<evidence type="ECO:0000256" key="4">
    <source>
        <dbReference type="ARBA" id="ARBA00022840"/>
    </source>
</evidence>
<dbReference type="EMBL" id="QZFV01000032">
    <property type="protein sequence ID" value="RJQ90717.1"/>
    <property type="molecule type" value="Genomic_DNA"/>
</dbReference>
<feature type="transmembrane region" description="Helical" evidence="7">
    <location>
        <begin position="734"/>
        <end position="752"/>
    </location>
</feature>
<comment type="caution">
    <text evidence="10">The sequence shown here is derived from an EMBL/GenBank/DDBJ whole genome shotgun (WGS) entry which is preliminary data.</text>
</comment>
<organism evidence="10 11">
    <name type="scientific">Amycolatopsis panacis</name>
    <dbReference type="NCBI Taxonomy" id="2340917"/>
    <lineage>
        <taxon>Bacteria</taxon>
        <taxon>Bacillati</taxon>
        <taxon>Actinomycetota</taxon>
        <taxon>Actinomycetes</taxon>
        <taxon>Pseudonocardiales</taxon>
        <taxon>Pseudonocardiaceae</taxon>
        <taxon>Amycolatopsis</taxon>
    </lineage>
</organism>